<dbReference type="InterPro" id="IPR013130">
    <property type="entry name" value="Fe3_Rdtase_TM_dom"/>
</dbReference>
<keyword evidence="6 7" id="KW-0472">Membrane</keyword>
<evidence type="ECO:0000256" key="3">
    <source>
        <dbReference type="ARBA" id="ARBA00022692"/>
    </source>
</evidence>
<protein>
    <recommendedName>
        <fullName evidence="7">Protein-methionine-sulfoxide reductase heme-binding subunit MsrQ</fullName>
    </recommendedName>
    <alternativeName>
        <fullName evidence="7">Flavocytochrome MsrQ</fullName>
    </alternativeName>
</protein>
<gene>
    <name evidence="7" type="primary">msrQ</name>
    <name evidence="9" type="ORF">P409_29940</name>
</gene>
<organism evidence="9 10">
    <name type="scientific">Inquilinus limosus MP06</name>
    <dbReference type="NCBI Taxonomy" id="1398085"/>
    <lineage>
        <taxon>Bacteria</taxon>
        <taxon>Pseudomonadati</taxon>
        <taxon>Pseudomonadota</taxon>
        <taxon>Alphaproteobacteria</taxon>
        <taxon>Rhodospirillales</taxon>
        <taxon>Rhodospirillaceae</taxon>
        <taxon>Inquilinus</taxon>
    </lineage>
</organism>
<keyword evidence="7" id="KW-0249">Electron transport</keyword>
<evidence type="ECO:0000256" key="1">
    <source>
        <dbReference type="ARBA" id="ARBA00004141"/>
    </source>
</evidence>
<dbReference type="GO" id="GO:0005886">
    <property type="term" value="C:plasma membrane"/>
    <property type="evidence" value="ECO:0007669"/>
    <property type="project" value="UniProtKB-SubCell"/>
</dbReference>
<name>A0A0A0D1Q0_9PROT</name>
<comment type="function">
    <text evidence="7">Part of the MsrPQ system that repairs oxidized periplasmic proteins containing methionine sulfoxide residues (Met-O), using respiratory chain electrons. Thus protects these proteins from oxidative-stress damage caused by reactive species of oxygen and chlorine generated by the host defense mechanisms. MsrPQ is essential for the maintenance of envelope integrity under bleach stress, rescuing a wide series of structurally unrelated periplasmic proteins from methionine oxidation. MsrQ provides electrons for reduction to the reductase catalytic subunit MsrP, using the quinone pool of the respiratory chain.</text>
</comment>
<dbReference type="GO" id="GO:0009055">
    <property type="term" value="F:electron transfer activity"/>
    <property type="evidence" value="ECO:0007669"/>
    <property type="project" value="UniProtKB-UniRule"/>
</dbReference>
<keyword evidence="4 7" id="KW-1133">Transmembrane helix</keyword>
<comment type="subunit">
    <text evidence="7">Heterodimer of a catalytic subunit (MsrP) and a heme-binding subunit (MsrQ).</text>
</comment>
<comment type="caution">
    <text evidence="9">The sequence shown here is derived from an EMBL/GenBank/DDBJ whole genome shotgun (WGS) entry which is preliminary data.</text>
</comment>
<feature type="transmembrane region" description="Helical" evidence="7">
    <location>
        <begin position="176"/>
        <end position="195"/>
    </location>
</feature>
<keyword evidence="7" id="KW-0479">Metal-binding</keyword>
<dbReference type="OrthoDB" id="9788328at2"/>
<keyword evidence="7" id="KW-1003">Cell membrane</keyword>
<evidence type="ECO:0000256" key="2">
    <source>
        <dbReference type="ARBA" id="ARBA00022448"/>
    </source>
</evidence>
<feature type="transmembrane region" description="Helical" evidence="7">
    <location>
        <begin position="12"/>
        <end position="31"/>
    </location>
</feature>
<feature type="transmembrane region" description="Helical" evidence="7">
    <location>
        <begin position="252"/>
        <end position="270"/>
    </location>
</feature>
<evidence type="ECO:0000313" key="10">
    <source>
        <dbReference type="Proteomes" id="UP000029995"/>
    </source>
</evidence>
<dbReference type="AlphaFoldDB" id="A0A0A0D1Q0"/>
<keyword evidence="7" id="KW-0288">FMN</keyword>
<evidence type="ECO:0000313" key="9">
    <source>
        <dbReference type="EMBL" id="KGM30972.1"/>
    </source>
</evidence>
<evidence type="ECO:0000256" key="4">
    <source>
        <dbReference type="ARBA" id="ARBA00022989"/>
    </source>
</evidence>
<reference evidence="9 10" key="1">
    <citation type="submission" date="2014-01" db="EMBL/GenBank/DDBJ databases">
        <title>Genome sequence determination for a cystic fibrosis isolate, Inquilinus limosus.</title>
        <authorList>
            <person name="Pino M."/>
            <person name="Di Conza J."/>
            <person name="Gutkind G."/>
        </authorList>
    </citation>
    <scope>NUCLEOTIDE SEQUENCE [LARGE SCALE GENOMIC DNA]</scope>
    <source>
        <strain evidence="9 10">MP06</strain>
    </source>
</reference>
<sequence>MRSPFTDRAGRFSWLKTVVFVLLLLPGLWYGGRLLAGDLGADPVQTFQRAIGLWTLYFLVIGLAITPLKRALRWPQLVLVRRMIGVAAATYVLIHLTGYAATQHFDLGFVASEIVKRLYLTIGFLALLGLMPLLATSTDAMIKRLGGKRWQRLHQLIYPIVVLGLVHGVMQSKVDVAIPTMLAGFTIWLLAWRVLDARLGRGDGLPLWMLAALSVVTALVTAGGEAAMYGLFTGVDPMRVLRANLIFAFGPRPAWIVLGAGLAVTALAGLRRLQKSKARRPALA</sequence>
<dbReference type="GO" id="GO:0030091">
    <property type="term" value="P:protein repair"/>
    <property type="evidence" value="ECO:0007669"/>
    <property type="project" value="UniProtKB-UniRule"/>
</dbReference>
<comment type="caution">
    <text evidence="7">Lacks conserved residue(s) required for the propagation of feature annotation.</text>
</comment>
<dbReference type="PANTHER" id="PTHR36964">
    <property type="entry name" value="PROTEIN-METHIONINE-SULFOXIDE REDUCTASE HEME-BINDING SUBUNIT MSRQ"/>
    <property type="match status" value="1"/>
</dbReference>
<keyword evidence="7" id="KW-0285">Flavoprotein</keyword>
<dbReference type="HAMAP" id="MF_01207">
    <property type="entry name" value="MsrQ"/>
    <property type="match status" value="1"/>
</dbReference>
<comment type="subcellular location">
    <subcellularLocation>
        <location evidence="7">Cell membrane</location>
        <topology evidence="7">Multi-pass membrane protein</topology>
    </subcellularLocation>
    <subcellularLocation>
        <location evidence="1">Membrane</location>
        <topology evidence="1">Multi-pass membrane protein</topology>
    </subcellularLocation>
</comment>
<evidence type="ECO:0000256" key="7">
    <source>
        <dbReference type="HAMAP-Rule" id="MF_01207"/>
    </source>
</evidence>
<feature type="transmembrane region" description="Helical" evidence="7">
    <location>
        <begin position="207"/>
        <end position="232"/>
    </location>
</feature>
<feature type="domain" description="Ferric oxidoreductase" evidence="8">
    <location>
        <begin position="52"/>
        <end position="164"/>
    </location>
</feature>
<keyword evidence="2 7" id="KW-0813">Transport</keyword>
<accession>A0A0A0D1Q0</accession>
<dbReference type="GO" id="GO:0046872">
    <property type="term" value="F:metal ion binding"/>
    <property type="evidence" value="ECO:0007669"/>
    <property type="project" value="UniProtKB-KW"/>
</dbReference>
<evidence type="ECO:0000256" key="6">
    <source>
        <dbReference type="ARBA" id="ARBA00023136"/>
    </source>
</evidence>
<keyword evidence="3 7" id="KW-0812">Transmembrane</keyword>
<dbReference type="Pfam" id="PF01794">
    <property type="entry name" value="Ferric_reduct"/>
    <property type="match status" value="1"/>
</dbReference>
<proteinExistence type="inferred from homology"/>
<dbReference type="PANTHER" id="PTHR36964:SF1">
    <property type="entry name" value="PROTEIN-METHIONINE-SULFOXIDE REDUCTASE HEME-BINDING SUBUNIT MSRQ"/>
    <property type="match status" value="1"/>
</dbReference>
<dbReference type="InterPro" id="IPR022837">
    <property type="entry name" value="MsrQ-like"/>
</dbReference>
<dbReference type="Proteomes" id="UP000029995">
    <property type="component" value="Unassembled WGS sequence"/>
</dbReference>
<evidence type="ECO:0000259" key="8">
    <source>
        <dbReference type="Pfam" id="PF01794"/>
    </source>
</evidence>
<dbReference type="RefSeq" id="WP_034847026.1">
    <property type="nucleotide sequence ID" value="NZ_JANX01000637.1"/>
</dbReference>
<feature type="transmembrane region" description="Helical" evidence="7">
    <location>
        <begin position="153"/>
        <end position="170"/>
    </location>
</feature>
<comment type="similarity">
    <text evidence="7">Belongs to the MsrQ family.</text>
</comment>
<dbReference type="GO" id="GO:0020037">
    <property type="term" value="F:heme binding"/>
    <property type="evidence" value="ECO:0007669"/>
    <property type="project" value="UniProtKB-UniRule"/>
</dbReference>
<keyword evidence="7" id="KW-0349">Heme</keyword>
<keyword evidence="5 7" id="KW-0408">Iron</keyword>
<evidence type="ECO:0000256" key="5">
    <source>
        <dbReference type="ARBA" id="ARBA00023004"/>
    </source>
</evidence>
<feature type="transmembrane region" description="Helical" evidence="7">
    <location>
        <begin position="51"/>
        <end position="68"/>
    </location>
</feature>
<dbReference type="GO" id="GO:0016679">
    <property type="term" value="F:oxidoreductase activity, acting on diphenols and related substances as donors"/>
    <property type="evidence" value="ECO:0007669"/>
    <property type="project" value="TreeGrafter"/>
</dbReference>
<comment type="cofactor">
    <cofactor evidence="7">
        <name>FMN</name>
        <dbReference type="ChEBI" id="CHEBI:58210"/>
    </cofactor>
    <text evidence="7">Binds 1 FMN per subunit.</text>
</comment>
<dbReference type="EMBL" id="JANX01000637">
    <property type="protein sequence ID" value="KGM30972.1"/>
    <property type="molecule type" value="Genomic_DNA"/>
</dbReference>
<comment type="cofactor">
    <cofactor evidence="7">
        <name>heme b</name>
        <dbReference type="ChEBI" id="CHEBI:60344"/>
    </cofactor>
    <text evidence="7">Binds 1 heme b (iron(II)-protoporphyrin IX) group per subunit.</text>
</comment>
<dbReference type="GO" id="GO:0010181">
    <property type="term" value="F:FMN binding"/>
    <property type="evidence" value="ECO:0007669"/>
    <property type="project" value="UniProtKB-UniRule"/>
</dbReference>
<feature type="transmembrane region" description="Helical" evidence="7">
    <location>
        <begin position="80"/>
        <end position="98"/>
    </location>
</feature>
<feature type="transmembrane region" description="Helical" evidence="7">
    <location>
        <begin position="118"/>
        <end position="141"/>
    </location>
</feature>